<dbReference type="PANTHER" id="PTHR30050:SF2">
    <property type="entry name" value="CHROMOSOMAL REPLICATION INITIATOR PROTEIN DNAA"/>
    <property type="match status" value="1"/>
</dbReference>
<dbReference type="InterPro" id="IPR027417">
    <property type="entry name" value="P-loop_NTPase"/>
</dbReference>
<evidence type="ECO:0000313" key="12">
    <source>
        <dbReference type="EMBL" id="MCW7752930.1"/>
    </source>
</evidence>
<keyword evidence="3 7" id="KW-0547">Nucleotide-binding</keyword>
<dbReference type="Gene3D" id="3.40.50.300">
    <property type="entry name" value="P-loop containing nucleotide triphosphate hydrolases"/>
    <property type="match status" value="1"/>
</dbReference>
<proteinExistence type="inferred from homology"/>
<dbReference type="NCBIfam" id="TIGR00362">
    <property type="entry name" value="DnaA"/>
    <property type="match status" value="1"/>
</dbReference>
<dbReference type="RefSeq" id="WP_265423789.1">
    <property type="nucleotide sequence ID" value="NZ_JAPFPW010000002.1"/>
</dbReference>
<dbReference type="Pfam" id="PF08299">
    <property type="entry name" value="Bac_DnaA_C"/>
    <property type="match status" value="1"/>
</dbReference>
<comment type="similarity">
    <text evidence="7 10">Belongs to the DnaA family.</text>
</comment>
<dbReference type="InterPro" id="IPR010921">
    <property type="entry name" value="Trp_repressor/repl_initiator"/>
</dbReference>
<dbReference type="InterPro" id="IPR001957">
    <property type="entry name" value="Chromosome_initiator_DnaA"/>
</dbReference>
<keyword evidence="1 7" id="KW-0963">Cytoplasm</keyword>
<dbReference type="Proteomes" id="UP001209681">
    <property type="component" value="Unassembled WGS sequence"/>
</dbReference>
<dbReference type="Gene3D" id="3.30.300.180">
    <property type="match status" value="1"/>
</dbReference>
<dbReference type="InterPro" id="IPR024633">
    <property type="entry name" value="DnaA_N_dom"/>
</dbReference>
<feature type="domain" description="Chromosomal replication initiator DnaA C-terminal" evidence="11">
    <location>
        <begin position="364"/>
        <end position="432"/>
    </location>
</feature>
<dbReference type="Pfam" id="PF11638">
    <property type="entry name" value="DnaA_N"/>
    <property type="match status" value="1"/>
</dbReference>
<dbReference type="EMBL" id="JAPFPW010000002">
    <property type="protein sequence ID" value="MCW7752930.1"/>
    <property type="molecule type" value="Genomic_DNA"/>
</dbReference>
<evidence type="ECO:0000256" key="9">
    <source>
        <dbReference type="RuleBase" id="RU000577"/>
    </source>
</evidence>
<dbReference type="SUPFAM" id="SSF52540">
    <property type="entry name" value="P-loop containing nucleoside triphosphate hydrolases"/>
    <property type="match status" value="1"/>
</dbReference>
<evidence type="ECO:0000256" key="7">
    <source>
        <dbReference type="HAMAP-Rule" id="MF_00377"/>
    </source>
</evidence>
<comment type="caution">
    <text evidence="7">Lacks conserved residue(s) required for the propagation of feature annotation.</text>
</comment>
<evidence type="ECO:0000256" key="4">
    <source>
        <dbReference type="ARBA" id="ARBA00022840"/>
    </source>
</evidence>
<keyword evidence="6 7" id="KW-0238">DNA-binding</keyword>
<feature type="binding site" evidence="7">
    <location>
        <position position="164"/>
    </location>
    <ligand>
        <name>ATP</name>
        <dbReference type="ChEBI" id="CHEBI:30616"/>
    </ligand>
</feature>
<gene>
    <name evidence="7 12" type="primary">dnaA</name>
    <name evidence="12" type="ORF">OOT00_02910</name>
</gene>
<accession>A0ABT3N644</accession>
<evidence type="ECO:0000256" key="10">
    <source>
        <dbReference type="RuleBase" id="RU004227"/>
    </source>
</evidence>
<comment type="domain">
    <text evidence="7">Domain I is involved in oligomerization and binding regulators, domain II is flexibile and of varying length in different bacteria, domain III forms the AAA+ region, while domain IV binds dsDNA.</text>
</comment>
<evidence type="ECO:0000256" key="2">
    <source>
        <dbReference type="ARBA" id="ARBA00022705"/>
    </source>
</evidence>
<comment type="caution">
    <text evidence="12">The sequence shown here is derived from an EMBL/GenBank/DDBJ whole genome shotgun (WGS) entry which is preliminary data.</text>
</comment>
<dbReference type="CDD" id="cd00009">
    <property type="entry name" value="AAA"/>
    <property type="match status" value="1"/>
</dbReference>
<dbReference type="InterPro" id="IPR013317">
    <property type="entry name" value="DnaA_dom"/>
</dbReference>
<dbReference type="PRINTS" id="PR00051">
    <property type="entry name" value="DNAA"/>
</dbReference>
<feature type="binding site" evidence="7">
    <location>
        <position position="167"/>
    </location>
    <ligand>
        <name>ATP</name>
        <dbReference type="ChEBI" id="CHEBI:30616"/>
    </ligand>
</feature>
<comment type="function">
    <text evidence="7 9">Plays an essential role in the initiation and regulation of chromosomal replication. ATP-DnaA binds to the origin of replication (oriC) to initiate formation of the DNA replication initiation complex once per cell cycle. Binds the DnaA box (a 9 base pair repeat at the origin) and separates the double-stranded (ds)DNA. Forms a right-handed helical filament on oriC DNA; dsDNA binds to the exterior of the filament while single-stranded (ss)DNA is stabiized in the filament's interior. The ATP-DnaA-oriC complex binds and stabilizes one strand of the AT-rich DNA unwinding element (DUE), permitting loading of DNA polymerase. After initiation quickly degrades to an ADP-DnaA complex that is not apt for DNA replication. Binds acidic phospholipids.</text>
</comment>
<comment type="subunit">
    <text evidence="7">Oligomerizes as a right-handed, spiral filament on DNA at oriC.</text>
</comment>
<feature type="region of interest" description="Domain I, interacts with DnaA modulators" evidence="7">
    <location>
        <begin position="1"/>
        <end position="83"/>
    </location>
</feature>
<comment type="subcellular location">
    <subcellularLocation>
        <location evidence="7">Cytoplasm</location>
    </subcellularLocation>
</comment>
<evidence type="ECO:0000259" key="11">
    <source>
        <dbReference type="SMART" id="SM00760"/>
    </source>
</evidence>
<feature type="region of interest" description="Domain IV, binds dsDNA" evidence="7">
    <location>
        <begin position="338"/>
        <end position="458"/>
    </location>
</feature>
<dbReference type="CDD" id="cd06571">
    <property type="entry name" value="Bac_DnaA_C"/>
    <property type="match status" value="1"/>
</dbReference>
<dbReference type="SMART" id="SM00760">
    <property type="entry name" value="Bac_DnaA_C"/>
    <property type="match status" value="1"/>
</dbReference>
<sequence>MDAIIWDSIKARIKEHVPAHSYRMWIEPIGLGFCKDDTVELTCANSFSQKRIRDHYGSLIRNEVEQHLGKPLELSFAVAEKAEAFSSVTRTRSAKTVKAAAAEKQMELPQISSRLHSGRMLRRDFTFDRFVVGQNCDLAYSAALSLAARRGGHLKTLFLSSHTGMGKSHLSQAVGHHILNTSPTERIYYVTAEDFTNEMVGALRSGSMDLFKEKYRTQCDVLLMEDVHFLTGKDRTQQELAMTLDYLFEADKKIIFSGSALPADIPKLNDQLRSRLSSGLVSPIEKPDFQTRVRILKTKCREHSMDMPMRVMEYLAGELEDNVRQLESGLIGVAAKHSLLGSSIDLSLAESVVKNIVCHKRQITVEGIKGLVCREFGVSPEEIMSKSRKQNIVRSRQMGMYLSRKYTDQSIQAIGRSFNRYHATAIHSINMVEKALREKTAVARQFEVLCKRIEAGDL</sequence>
<name>A0ABT3N644_9BACT</name>
<keyword evidence="13" id="KW-1185">Reference proteome</keyword>
<protein>
    <recommendedName>
        <fullName evidence="7 8">Chromosomal replication initiator protein DnaA</fullName>
    </recommendedName>
</protein>
<dbReference type="PANTHER" id="PTHR30050">
    <property type="entry name" value="CHROMOSOMAL REPLICATION INITIATOR PROTEIN DNAA"/>
    <property type="match status" value="1"/>
</dbReference>
<reference evidence="12 13" key="1">
    <citation type="submission" date="2022-11" db="EMBL/GenBank/DDBJ databases">
        <title>Desulfobotulus tamanensis H1 sp. nov. - anaerobic, alkaliphilic, sulphate reducing bacterium isolated from terrestrial mud volcano.</title>
        <authorList>
            <person name="Frolova A."/>
            <person name="Merkel A.Y."/>
            <person name="Slobodkin A.I."/>
        </authorList>
    </citation>
    <scope>NUCLEOTIDE SEQUENCE [LARGE SCALE GENOMIC DNA]</scope>
    <source>
        <strain evidence="12 13">H1</strain>
    </source>
</reference>
<keyword evidence="4 7" id="KW-0067">ATP-binding</keyword>
<dbReference type="Gene3D" id="1.10.1750.10">
    <property type="match status" value="1"/>
</dbReference>
<organism evidence="12 13">
    <name type="scientific">Desulfobotulus pelophilus</name>
    <dbReference type="NCBI Taxonomy" id="2823377"/>
    <lineage>
        <taxon>Bacteria</taxon>
        <taxon>Pseudomonadati</taxon>
        <taxon>Thermodesulfobacteriota</taxon>
        <taxon>Desulfobacteria</taxon>
        <taxon>Desulfobacterales</taxon>
        <taxon>Desulfobacteraceae</taxon>
        <taxon>Desulfobotulus</taxon>
    </lineage>
</organism>
<dbReference type="HAMAP" id="MF_00377">
    <property type="entry name" value="DnaA_bact"/>
    <property type="match status" value="1"/>
</dbReference>
<keyword evidence="2 7" id="KW-0235">DNA replication</keyword>
<dbReference type="Gene3D" id="1.10.8.60">
    <property type="match status" value="1"/>
</dbReference>
<dbReference type="Pfam" id="PF00308">
    <property type="entry name" value="Bac_DnaA"/>
    <property type="match status" value="1"/>
</dbReference>
<evidence type="ECO:0000256" key="3">
    <source>
        <dbReference type="ARBA" id="ARBA00022741"/>
    </source>
</evidence>
<dbReference type="InterPro" id="IPR020591">
    <property type="entry name" value="Chromosome_initiator_DnaA-like"/>
</dbReference>
<feature type="binding site" evidence="7">
    <location>
        <position position="166"/>
    </location>
    <ligand>
        <name>ATP</name>
        <dbReference type="ChEBI" id="CHEBI:30616"/>
    </ligand>
</feature>
<evidence type="ECO:0000256" key="5">
    <source>
        <dbReference type="ARBA" id="ARBA00023121"/>
    </source>
</evidence>
<evidence type="ECO:0000256" key="1">
    <source>
        <dbReference type="ARBA" id="ARBA00022490"/>
    </source>
</evidence>
<keyword evidence="5 7" id="KW-0446">Lipid-binding</keyword>
<evidence type="ECO:0000256" key="6">
    <source>
        <dbReference type="ARBA" id="ARBA00023125"/>
    </source>
</evidence>
<dbReference type="InterPro" id="IPR038454">
    <property type="entry name" value="DnaA_N_sf"/>
</dbReference>
<evidence type="ECO:0000256" key="8">
    <source>
        <dbReference type="NCBIfam" id="TIGR00362"/>
    </source>
</evidence>
<feature type="binding site" evidence="7">
    <location>
        <position position="168"/>
    </location>
    <ligand>
        <name>ATP</name>
        <dbReference type="ChEBI" id="CHEBI:30616"/>
    </ligand>
</feature>
<dbReference type="SUPFAM" id="SSF48295">
    <property type="entry name" value="TrpR-like"/>
    <property type="match status" value="1"/>
</dbReference>
<evidence type="ECO:0000313" key="13">
    <source>
        <dbReference type="Proteomes" id="UP001209681"/>
    </source>
</evidence>
<dbReference type="InterPro" id="IPR013159">
    <property type="entry name" value="DnaA_C"/>
</dbReference>